<evidence type="ECO:0000313" key="5">
    <source>
        <dbReference type="Proteomes" id="UP000553957"/>
    </source>
</evidence>
<dbReference type="Proteomes" id="UP000534306">
    <property type="component" value="Unassembled WGS sequence"/>
</dbReference>
<dbReference type="NCBIfam" id="TIGR03086">
    <property type="entry name" value="TIGR03086 family metal-binding protein"/>
    <property type="match status" value="1"/>
</dbReference>
<accession>A0A7Y4P0U2</accession>
<evidence type="ECO:0000313" key="4">
    <source>
        <dbReference type="Proteomes" id="UP000534306"/>
    </source>
</evidence>
<evidence type="ECO:0000313" key="2">
    <source>
        <dbReference type="EMBL" id="MBB6566327.1"/>
    </source>
</evidence>
<dbReference type="InterPro" id="IPR017517">
    <property type="entry name" value="Maleyloyr_isom"/>
</dbReference>
<dbReference type="AlphaFoldDB" id="A0A7Y4P0U2"/>
<dbReference type="EMBL" id="JACHKF010000001">
    <property type="protein sequence ID" value="MBB6566327.1"/>
    <property type="molecule type" value="Genomic_DNA"/>
</dbReference>
<dbReference type="InterPro" id="IPR034660">
    <property type="entry name" value="DinB/YfiT-like"/>
</dbReference>
<reference evidence="3 4" key="1">
    <citation type="submission" date="2020-05" db="EMBL/GenBank/DDBJ databases">
        <title>Genome sequence of Kribbella sandramycini ATCC 39419.</title>
        <authorList>
            <person name="Maclea K.S."/>
            <person name="Fair J.L."/>
        </authorList>
    </citation>
    <scope>NUCLEOTIDE SEQUENCE [LARGE SCALE GENOMIC DNA]</scope>
    <source>
        <strain evidence="3 4">ATCC 39419</strain>
    </source>
</reference>
<dbReference type="Pfam" id="PF11716">
    <property type="entry name" value="MDMPI_N"/>
    <property type="match status" value="1"/>
</dbReference>
<proteinExistence type="predicted"/>
<reference evidence="2 5" key="2">
    <citation type="submission" date="2020-08" db="EMBL/GenBank/DDBJ databases">
        <title>Sequencing the genomes of 1000 actinobacteria strains.</title>
        <authorList>
            <person name="Klenk H.-P."/>
        </authorList>
    </citation>
    <scope>NUCLEOTIDE SEQUENCE [LARGE SCALE GENOMIC DNA]</scope>
    <source>
        <strain evidence="2 5">DSM 15626</strain>
    </source>
</reference>
<sequence>MSTIDYVTLDRRAVQAGLGLVGSATDADLGKPTPCQGWTLHDLLAHMTAQHYGFAAASRGEGGLDVWQPRDLGADPIQAYVTAAEHVLDAFAADGVTERRFPLPEFGPDVVVPGGQAISFHFIDYVVHSWDVARSLGTTAHFTTDLLDAAWTVAQVVPTGEARLAPGAPFGPDVPYAGDDQLDRIVALLGRSPNWPN</sequence>
<comment type="caution">
    <text evidence="3">The sequence shown here is derived from an EMBL/GenBank/DDBJ whole genome shotgun (WGS) entry which is preliminary data.</text>
</comment>
<gene>
    <name evidence="2" type="ORF">HNR71_001964</name>
    <name evidence="3" type="ORF">HPO96_22440</name>
</gene>
<dbReference type="GO" id="GO:0046872">
    <property type="term" value="F:metal ion binding"/>
    <property type="evidence" value="ECO:0007669"/>
    <property type="project" value="InterPro"/>
</dbReference>
<evidence type="ECO:0000259" key="1">
    <source>
        <dbReference type="Pfam" id="PF11716"/>
    </source>
</evidence>
<evidence type="ECO:0000313" key="3">
    <source>
        <dbReference type="EMBL" id="NOL43011.1"/>
    </source>
</evidence>
<dbReference type="RefSeq" id="WP_171675586.1">
    <property type="nucleotide sequence ID" value="NZ_BAAAGT010000010.1"/>
</dbReference>
<dbReference type="EMBL" id="JABJRC010000005">
    <property type="protein sequence ID" value="NOL43011.1"/>
    <property type="molecule type" value="Genomic_DNA"/>
</dbReference>
<feature type="domain" description="Mycothiol-dependent maleylpyruvate isomerase metal-binding" evidence="1">
    <location>
        <begin position="12"/>
        <end position="133"/>
    </location>
</feature>
<dbReference type="Gene3D" id="1.20.120.450">
    <property type="entry name" value="dinb family like domain"/>
    <property type="match status" value="1"/>
</dbReference>
<protein>
    <submittedName>
        <fullName evidence="3">TIGR03086 family protein</fullName>
    </submittedName>
</protein>
<dbReference type="Proteomes" id="UP000553957">
    <property type="component" value="Unassembled WGS sequence"/>
</dbReference>
<dbReference type="SUPFAM" id="SSF109854">
    <property type="entry name" value="DinB/YfiT-like putative metalloenzymes"/>
    <property type="match status" value="1"/>
</dbReference>
<dbReference type="NCBIfam" id="TIGR03083">
    <property type="entry name" value="maleylpyruvate isomerase family mycothiol-dependent enzyme"/>
    <property type="match status" value="1"/>
</dbReference>
<keyword evidence="4" id="KW-1185">Reference proteome</keyword>
<dbReference type="InterPro" id="IPR024344">
    <property type="entry name" value="MDMPI_metal-binding"/>
</dbReference>
<name>A0A7Y4P0U2_9ACTN</name>
<organism evidence="3 4">
    <name type="scientific">Kribbella sandramycini</name>
    <dbReference type="NCBI Taxonomy" id="60450"/>
    <lineage>
        <taxon>Bacteria</taxon>
        <taxon>Bacillati</taxon>
        <taxon>Actinomycetota</taxon>
        <taxon>Actinomycetes</taxon>
        <taxon>Propionibacteriales</taxon>
        <taxon>Kribbellaceae</taxon>
        <taxon>Kribbella</taxon>
    </lineage>
</organism>
<dbReference type="InterPro" id="IPR017520">
    <property type="entry name" value="CHP03086"/>
</dbReference>